<sequence length="30" mass="3386">MYAYGTAGTFPTKSWRSSNNWVDVVFTTTP</sequence>
<evidence type="ECO:0000313" key="2">
    <source>
        <dbReference type="Proteomes" id="UP000199086"/>
    </source>
</evidence>
<dbReference type="EMBL" id="FMYF01000026">
    <property type="protein sequence ID" value="SDC10413.1"/>
    <property type="molecule type" value="Genomic_DNA"/>
</dbReference>
<dbReference type="Proteomes" id="UP000199086">
    <property type="component" value="Unassembled WGS sequence"/>
</dbReference>
<organism evidence="1 2">
    <name type="scientific">Raineyella antarctica</name>
    <dbReference type="NCBI Taxonomy" id="1577474"/>
    <lineage>
        <taxon>Bacteria</taxon>
        <taxon>Bacillati</taxon>
        <taxon>Actinomycetota</taxon>
        <taxon>Actinomycetes</taxon>
        <taxon>Propionibacteriales</taxon>
        <taxon>Propionibacteriaceae</taxon>
        <taxon>Raineyella</taxon>
    </lineage>
</organism>
<evidence type="ECO:0000313" key="1">
    <source>
        <dbReference type="EMBL" id="SDC10413.1"/>
    </source>
</evidence>
<name>A0A1G6IVG5_9ACTN</name>
<dbReference type="AlphaFoldDB" id="A0A1G6IVG5"/>
<reference evidence="1 2" key="1">
    <citation type="submission" date="2016-06" db="EMBL/GenBank/DDBJ databases">
        <authorList>
            <person name="Olsen C.W."/>
            <person name="Carey S."/>
            <person name="Hinshaw L."/>
            <person name="Karasin A.I."/>
        </authorList>
    </citation>
    <scope>NUCLEOTIDE SEQUENCE [LARGE SCALE GENOMIC DNA]</scope>
    <source>
        <strain evidence="1 2">LZ-22</strain>
    </source>
</reference>
<accession>A0A1G6IVG5</accession>
<protein>
    <submittedName>
        <fullName evidence="1">Uncharacterized protein</fullName>
    </submittedName>
</protein>
<gene>
    <name evidence="1" type="ORF">GA0111570_1261</name>
</gene>
<keyword evidence="2" id="KW-1185">Reference proteome</keyword>
<proteinExistence type="predicted"/>